<name>A0AAW9NWC8_9BACL</name>
<protein>
    <submittedName>
        <fullName evidence="1">Uncharacterized protein</fullName>
    </submittedName>
</protein>
<dbReference type="RefSeq" id="WP_326123110.1">
    <property type="nucleotide sequence ID" value="NZ_JARSFG010000012.1"/>
</dbReference>
<organism evidence="1 2">
    <name type="scientific">Metasolibacillus meyeri</name>
    <dbReference type="NCBI Taxonomy" id="1071052"/>
    <lineage>
        <taxon>Bacteria</taxon>
        <taxon>Bacillati</taxon>
        <taxon>Bacillota</taxon>
        <taxon>Bacilli</taxon>
        <taxon>Bacillales</taxon>
        <taxon>Caryophanaceae</taxon>
        <taxon>Metasolibacillus</taxon>
    </lineage>
</organism>
<accession>A0AAW9NWC8</accession>
<dbReference type="AlphaFoldDB" id="A0AAW9NWC8"/>
<dbReference type="EMBL" id="JARSFG010000012">
    <property type="protein sequence ID" value="MEC1178628.1"/>
    <property type="molecule type" value="Genomic_DNA"/>
</dbReference>
<proteinExistence type="predicted"/>
<keyword evidence="2" id="KW-1185">Reference proteome</keyword>
<comment type="caution">
    <text evidence="1">The sequence shown here is derived from an EMBL/GenBank/DDBJ whole genome shotgun (WGS) entry which is preliminary data.</text>
</comment>
<gene>
    <name evidence="1" type="ORF">P9B03_09050</name>
</gene>
<evidence type="ECO:0000313" key="2">
    <source>
        <dbReference type="Proteomes" id="UP001344888"/>
    </source>
</evidence>
<reference evidence="1 2" key="1">
    <citation type="submission" date="2023-03" db="EMBL/GenBank/DDBJ databases">
        <title>Bacillus Genome Sequencing.</title>
        <authorList>
            <person name="Dunlap C."/>
        </authorList>
    </citation>
    <scope>NUCLEOTIDE SEQUENCE [LARGE SCALE GENOMIC DNA]</scope>
    <source>
        <strain evidence="1 2">B-59205</strain>
    </source>
</reference>
<dbReference type="Proteomes" id="UP001344888">
    <property type="component" value="Unassembled WGS sequence"/>
</dbReference>
<evidence type="ECO:0000313" key="1">
    <source>
        <dbReference type="EMBL" id="MEC1178628.1"/>
    </source>
</evidence>
<sequence>MVDINEACENEAVKNAKGLLDYYKVHYEEIENNDYYSKMYKRCKDIINCILYSKEAYYSSSYNIERGIFKYLSTQIDLMLKMQSENPTEVIIKIKKLEIFVEIF</sequence>